<dbReference type="Gramene" id="ONK77707">
    <property type="protein sequence ID" value="ONK77707"/>
    <property type="gene ID" value="A4U43_C02F9680"/>
</dbReference>
<reference evidence="4" key="1">
    <citation type="journal article" date="2017" name="Nat. Commun.">
        <title>The asparagus genome sheds light on the origin and evolution of a young Y chromosome.</title>
        <authorList>
            <person name="Harkess A."/>
            <person name="Zhou J."/>
            <person name="Xu C."/>
            <person name="Bowers J.E."/>
            <person name="Van der Hulst R."/>
            <person name="Ayyampalayam S."/>
            <person name="Mercati F."/>
            <person name="Riccardi P."/>
            <person name="McKain M.R."/>
            <person name="Kakrana A."/>
            <person name="Tang H."/>
            <person name="Ray J."/>
            <person name="Groenendijk J."/>
            <person name="Arikit S."/>
            <person name="Mathioni S.M."/>
            <person name="Nakano M."/>
            <person name="Shan H."/>
            <person name="Telgmann-Rauber A."/>
            <person name="Kanno A."/>
            <person name="Yue Z."/>
            <person name="Chen H."/>
            <person name="Li W."/>
            <person name="Chen Y."/>
            <person name="Xu X."/>
            <person name="Zhang Y."/>
            <person name="Luo S."/>
            <person name="Chen H."/>
            <person name="Gao J."/>
            <person name="Mao Z."/>
            <person name="Pires J.C."/>
            <person name="Luo M."/>
            <person name="Kudrna D."/>
            <person name="Wing R.A."/>
            <person name="Meyers B.C."/>
            <person name="Yi K."/>
            <person name="Kong H."/>
            <person name="Lavrijsen P."/>
            <person name="Sunseri F."/>
            <person name="Falavigna A."/>
            <person name="Ye Y."/>
            <person name="Leebens-Mack J.H."/>
            <person name="Chen G."/>
        </authorList>
    </citation>
    <scope>NUCLEOTIDE SEQUENCE [LARGE SCALE GENOMIC DNA]</scope>
    <source>
        <strain evidence="4">cv. DH0086</strain>
    </source>
</reference>
<proteinExistence type="predicted"/>
<evidence type="ECO:0000256" key="2">
    <source>
        <dbReference type="SAM" id="SignalP"/>
    </source>
</evidence>
<evidence type="ECO:0000256" key="1">
    <source>
        <dbReference type="SAM" id="MobiDB-lite"/>
    </source>
</evidence>
<feature type="chain" id="PRO_5024350142" evidence="2">
    <location>
        <begin position="23"/>
        <end position="180"/>
    </location>
</feature>
<dbReference type="AlphaFoldDB" id="A0A5P1FJX8"/>
<name>A0A5P1FJX8_ASPOF</name>
<dbReference type="EMBL" id="CM007382">
    <property type="protein sequence ID" value="ONK77707.1"/>
    <property type="molecule type" value="Genomic_DNA"/>
</dbReference>
<keyword evidence="2" id="KW-0732">Signal</keyword>
<feature type="region of interest" description="Disordered" evidence="1">
    <location>
        <begin position="152"/>
        <end position="180"/>
    </location>
</feature>
<accession>A0A5P1FJX8</accession>
<sequence length="180" mass="19509">MAIKLFLCIVLVLAFSVGSAFSARAVHVSEGQNGKHAALIRGFRVYKPEVTPAAIPRGEDPVTNGILTSKENINDHIHDSQDLFALTRASPKPANSLFPVTKLHQPFEETLYETDFGLVLADSLLNLQEPPTLLTSTLTMTDTPKLNLFGISSMTGPNPTQKGPNSRSQSMLISHPHPTP</sequence>
<gene>
    <name evidence="3" type="ORF">A4U43_C02F9680</name>
</gene>
<feature type="compositionally biased region" description="Polar residues" evidence="1">
    <location>
        <begin position="152"/>
        <end position="172"/>
    </location>
</feature>
<evidence type="ECO:0000313" key="4">
    <source>
        <dbReference type="Proteomes" id="UP000243459"/>
    </source>
</evidence>
<dbReference type="Proteomes" id="UP000243459">
    <property type="component" value="Chromosome 2"/>
</dbReference>
<feature type="signal peptide" evidence="2">
    <location>
        <begin position="1"/>
        <end position="22"/>
    </location>
</feature>
<keyword evidence="4" id="KW-1185">Reference proteome</keyword>
<protein>
    <submittedName>
        <fullName evidence="3">Uncharacterized protein</fullName>
    </submittedName>
</protein>
<evidence type="ECO:0000313" key="3">
    <source>
        <dbReference type="EMBL" id="ONK77707.1"/>
    </source>
</evidence>
<organism evidence="3 4">
    <name type="scientific">Asparagus officinalis</name>
    <name type="common">Garden asparagus</name>
    <dbReference type="NCBI Taxonomy" id="4686"/>
    <lineage>
        <taxon>Eukaryota</taxon>
        <taxon>Viridiplantae</taxon>
        <taxon>Streptophyta</taxon>
        <taxon>Embryophyta</taxon>
        <taxon>Tracheophyta</taxon>
        <taxon>Spermatophyta</taxon>
        <taxon>Magnoliopsida</taxon>
        <taxon>Liliopsida</taxon>
        <taxon>Asparagales</taxon>
        <taxon>Asparagaceae</taxon>
        <taxon>Asparagoideae</taxon>
        <taxon>Asparagus</taxon>
    </lineage>
</organism>